<dbReference type="Gene3D" id="3.90.226.10">
    <property type="entry name" value="2-enoyl-CoA Hydratase, Chain A, domain 1"/>
    <property type="match status" value="1"/>
</dbReference>
<keyword evidence="4" id="KW-1185">Reference proteome</keyword>
<reference evidence="3 4" key="1">
    <citation type="submission" date="2020-08" db="EMBL/GenBank/DDBJ databases">
        <title>Novel species isolated from subtropical streams in China.</title>
        <authorList>
            <person name="Lu H."/>
        </authorList>
    </citation>
    <scope>NUCLEOTIDE SEQUENCE [LARGE SCALE GENOMIC DNA]</scope>
    <source>
        <strain evidence="3 4">NL8W</strain>
    </source>
</reference>
<gene>
    <name evidence="3" type="ORF">H8L47_23965</name>
</gene>
<dbReference type="InterPro" id="IPR005151">
    <property type="entry name" value="Tail-specific_protease"/>
</dbReference>
<protein>
    <recommendedName>
        <fullName evidence="2">Tail specific protease domain-containing protein</fullName>
    </recommendedName>
</protein>
<dbReference type="Pfam" id="PF03572">
    <property type="entry name" value="Peptidase_S41"/>
    <property type="match status" value="1"/>
</dbReference>
<feature type="domain" description="Tail specific protease" evidence="2">
    <location>
        <begin position="245"/>
        <end position="445"/>
    </location>
</feature>
<accession>A0ABR6ZG19</accession>
<name>A0ABR6ZG19_9BURK</name>
<feature type="signal peptide" evidence="1">
    <location>
        <begin position="1"/>
        <end position="21"/>
    </location>
</feature>
<proteinExistence type="predicted"/>
<evidence type="ECO:0000256" key="1">
    <source>
        <dbReference type="SAM" id="SignalP"/>
    </source>
</evidence>
<feature type="chain" id="PRO_5045203059" description="Tail specific protease domain-containing protein" evidence="1">
    <location>
        <begin position="22"/>
        <end position="483"/>
    </location>
</feature>
<organism evidence="3 4">
    <name type="scientific">Undibacterium umbellatum</name>
    <dbReference type="NCBI Taxonomy" id="2762300"/>
    <lineage>
        <taxon>Bacteria</taxon>
        <taxon>Pseudomonadati</taxon>
        <taxon>Pseudomonadota</taxon>
        <taxon>Betaproteobacteria</taxon>
        <taxon>Burkholderiales</taxon>
        <taxon>Oxalobacteraceae</taxon>
        <taxon>Undibacterium</taxon>
    </lineage>
</organism>
<keyword evidence="1" id="KW-0732">Signal</keyword>
<evidence type="ECO:0000259" key="2">
    <source>
        <dbReference type="Pfam" id="PF03572"/>
    </source>
</evidence>
<dbReference type="EMBL" id="JACOFX010000018">
    <property type="protein sequence ID" value="MBC3910629.1"/>
    <property type="molecule type" value="Genomic_DNA"/>
</dbReference>
<evidence type="ECO:0000313" key="4">
    <source>
        <dbReference type="Proteomes" id="UP000646911"/>
    </source>
</evidence>
<evidence type="ECO:0000313" key="3">
    <source>
        <dbReference type="EMBL" id="MBC3910629.1"/>
    </source>
</evidence>
<dbReference type="Proteomes" id="UP000646911">
    <property type="component" value="Unassembled WGS sequence"/>
</dbReference>
<comment type="caution">
    <text evidence="3">The sequence shown here is derived from an EMBL/GenBank/DDBJ whole genome shotgun (WGS) entry which is preliminary data.</text>
</comment>
<dbReference type="InterPro" id="IPR029045">
    <property type="entry name" value="ClpP/crotonase-like_dom_sf"/>
</dbReference>
<dbReference type="RefSeq" id="WP_186956179.1">
    <property type="nucleotide sequence ID" value="NZ_JACOFX010000018.1"/>
</dbReference>
<sequence>MNQKQRAIFVLSILMLGNAQAAPPEWPAITRQDVEFAAQTLAGKHIGAVAGHLHVTEPLKNGLPVALAEAAVARDEQDYLRTISRFIYGFGDPHTGINLQLKRSGWTGLVIDRVNGQFRVIWSEKKWPNPLPEQGAAVQSCDGVWLGTYLQTRVMPYQSHAPEYSTSMSEAARSMMFERGLGIAPKRCVFKLADGRTQEFPLPMHALQDSGNISEKHILEVRKTYVAVARDVGVYALGKSMYWVGMPSFGVTDEGKAFEKVYARLEKLKQDKWIIFDLRGNGGGDSNWGTRALTALFGENYSDQLTEMGGHAKFMVASKESIAWAKTYAADPNFAASKPMFDAMIPKLEAALAAGKNTALISGDEKQSPQALLAALPPKPAGPRIAAVIDRNCFSSCMNFLQQIKAIPGNVVLGESTLGYSPYGEIDRFKLPSERGYIYIPAAYYMVAEAAREPFVPGFPYSGNMADDSKLMSWVEEVLRGMK</sequence>
<dbReference type="SUPFAM" id="SSF52096">
    <property type="entry name" value="ClpP/crotonase"/>
    <property type="match status" value="1"/>
</dbReference>